<feature type="compositionally biased region" description="Basic and acidic residues" evidence="1">
    <location>
        <begin position="165"/>
        <end position="182"/>
    </location>
</feature>
<keyword evidence="2" id="KW-0812">Transmembrane</keyword>
<dbReference type="RefSeq" id="WP_154434140.1">
    <property type="nucleotide sequence ID" value="NZ_VUNC01000002.1"/>
</dbReference>
<dbReference type="AlphaFoldDB" id="A0A6N7XQA5"/>
<proteinExistence type="predicted"/>
<evidence type="ECO:0000313" key="4">
    <source>
        <dbReference type="Proteomes" id="UP000469325"/>
    </source>
</evidence>
<sequence>MGSEHDDERAPHKRAIGLAAKVAAACGIAGVAAFAALGVEAVTVALAVACGAAGCVAATGRHNRARDGEKDSTAVPPRPDGFANNASATAGNDATRVVSPKHEATPLSPADAKDDEAPAEERDDATSTDVTPSALDFDALMTKLVSTADPVAELRLFAGDVRARERAATPTEDTGKTDEAAKDGQSMPSGAELYAARVLEEAALFSNDVDLPSMRCVRLSTSGLPYLRVTQRELPYLARLRVLKLEAALTAIQFVASYLDDDLPTVTVEDCYKLNQEVAASICAQLPPIAQVSPTQDGDEPDGEWAVRRAISTALETVQLPYRLAAKWRANVSYGNVAFEVALTPEAVWPSSMFVPGVGLVTSSREMRRKAASAYALRVALLLASVAFRSSEKIRHVWVAGTIDTATRHRCYLSVDFDRGRFERLDLSNTRDLASIYRSFVPQMRLEEGILRPVAQGFSLSEPRFCPPDRYVPVSLSSKRLPAAQAKALGTERVYGLSIEEAEKRALVAADIMSRFAPKDDAEATQKNVRTILSVAGDDPDPTVRGAAERCVAKLVSGEIEDAEQVGEEFVVGDALDRAAQAARTALQRNDYAEGARITREALSPIDARGDYRDTPTVVWRYFGSYVDRAMYNRLLEPTGASTMLVPDAYYECNIALAMCLLASGQGDEALHVARRLCELAPLDRNARLLLVRCLEGASKRPEAEDQLREMLDLAHDPETLGIAYYRMGYFMWQDGDVTAAQACYALAMNYLPNAIPVIAMELIALSAQGNGTLREEMTAEEIQTVLESYQIPMAPTERVSSVFYDCVRASLDAEVFPVARNFVHVLASFAPNDILMGIIRSMEGEPDE</sequence>
<feature type="transmembrane region" description="Helical" evidence="2">
    <location>
        <begin position="15"/>
        <end position="35"/>
    </location>
</feature>
<dbReference type="SUPFAM" id="SSF48452">
    <property type="entry name" value="TPR-like"/>
    <property type="match status" value="1"/>
</dbReference>
<protein>
    <submittedName>
        <fullName evidence="3">Tetratricopeptide repeat protein</fullName>
    </submittedName>
</protein>
<organism evidence="3 4">
    <name type="scientific">Olsenella porci</name>
    <dbReference type="NCBI Taxonomy" id="2652279"/>
    <lineage>
        <taxon>Bacteria</taxon>
        <taxon>Bacillati</taxon>
        <taxon>Actinomycetota</taxon>
        <taxon>Coriobacteriia</taxon>
        <taxon>Coriobacteriales</taxon>
        <taxon>Atopobiaceae</taxon>
        <taxon>Olsenella</taxon>
    </lineage>
</organism>
<feature type="transmembrane region" description="Helical" evidence="2">
    <location>
        <begin position="41"/>
        <end position="60"/>
    </location>
</feature>
<feature type="region of interest" description="Disordered" evidence="1">
    <location>
        <begin position="165"/>
        <end position="187"/>
    </location>
</feature>
<keyword evidence="2" id="KW-1133">Transmembrane helix</keyword>
<feature type="region of interest" description="Disordered" evidence="1">
    <location>
        <begin position="60"/>
        <end position="131"/>
    </location>
</feature>
<comment type="caution">
    <text evidence="3">The sequence shown here is derived from an EMBL/GenBank/DDBJ whole genome shotgun (WGS) entry which is preliminary data.</text>
</comment>
<name>A0A6N7XQA5_9ACTN</name>
<dbReference type="Gene3D" id="1.25.40.10">
    <property type="entry name" value="Tetratricopeptide repeat domain"/>
    <property type="match status" value="1"/>
</dbReference>
<dbReference type="EMBL" id="VUNC01000002">
    <property type="protein sequence ID" value="MST72245.1"/>
    <property type="molecule type" value="Genomic_DNA"/>
</dbReference>
<reference evidence="3 4" key="1">
    <citation type="submission" date="2019-08" db="EMBL/GenBank/DDBJ databases">
        <title>In-depth cultivation of the pig gut microbiome towards novel bacterial diversity and tailored functional studies.</title>
        <authorList>
            <person name="Wylensek D."/>
            <person name="Hitch T.C.A."/>
            <person name="Clavel T."/>
        </authorList>
    </citation>
    <scope>NUCLEOTIDE SEQUENCE [LARGE SCALE GENOMIC DNA]</scope>
    <source>
        <strain evidence="3 4">CA-Schmier-601-WT-1</strain>
    </source>
</reference>
<accession>A0A6N7XQA5</accession>
<dbReference type="InterPro" id="IPR011990">
    <property type="entry name" value="TPR-like_helical_dom_sf"/>
</dbReference>
<evidence type="ECO:0000256" key="1">
    <source>
        <dbReference type="SAM" id="MobiDB-lite"/>
    </source>
</evidence>
<evidence type="ECO:0000313" key="3">
    <source>
        <dbReference type="EMBL" id="MST72245.1"/>
    </source>
</evidence>
<feature type="compositionally biased region" description="Basic and acidic residues" evidence="1">
    <location>
        <begin position="111"/>
        <end position="120"/>
    </location>
</feature>
<keyword evidence="4" id="KW-1185">Reference proteome</keyword>
<keyword evidence="2" id="KW-0472">Membrane</keyword>
<dbReference type="Proteomes" id="UP000469325">
    <property type="component" value="Unassembled WGS sequence"/>
</dbReference>
<evidence type="ECO:0000256" key="2">
    <source>
        <dbReference type="SAM" id="Phobius"/>
    </source>
</evidence>
<gene>
    <name evidence="3" type="ORF">FYJ68_03870</name>
</gene>